<dbReference type="EMBL" id="JBHSWA010000004">
    <property type="protein sequence ID" value="MFC6643674.1"/>
    <property type="molecule type" value="Genomic_DNA"/>
</dbReference>
<proteinExistence type="predicted"/>
<reference evidence="1" key="1">
    <citation type="journal article" date="2014" name="Int. J. Syst. Evol. Microbiol.">
        <title>Complete genome of a new Firmicutes species belonging to the dominant human colonic microbiota ('Ruminococcus bicirculans') reveals two chromosomes and a selective capacity to utilize plant glucans.</title>
        <authorList>
            <consortium name="NISC Comparative Sequencing Program"/>
            <person name="Wegmann U."/>
            <person name="Louis P."/>
            <person name="Goesmann A."/>
            <person name="Henrissat B."/>
            <person name="Duncan S.H."/>
            <person name="Flint H.J."/>
        </authorList>
    </citation>
    <scope>NUCLEOTIDE SEQUENCE</scope>
    <source>
        <strain evidence="1">NBRC 113428</strain>
    </source>
</reference>
<keyword evidence="3" id="KW-1185">Reference proteome</keyword>
<dbReference type="EMBL" id="JBHSWA010000004">
    <property type="protein sequence ID" value="MFC6643830.1"/>
    <property type="molecule type" value="Genomic_DNA"/>
</dbReference>
<evidence type="ECO:0000313" key="3">
    <source>
        <dbReference type="Proteomes" id="UP001596403"/>
    </source>
</evidence>
<name>A0ABW1Z3G7_9RHOB</name>
<accession>A0ABW1Z3G7</accession>
<reference evidence="1" key="3">
    <citation type="submission" date="2024-09" db="EMBL/GenBank/DDBJ databases">
        <authorList>
            <person name="Sun Q."/>
            <person name="Mori K."/>
        </authorList>
    </citation>
    <scope>NUCLEOTIDE SEQUENCE</scope>
    <source>
        <strain evidence="1">NBRC 113428</strain>
    </source>
</reference>
<dbReference type="RefSeq" id="WP_132445309.1">
    <property type="nucleotide sequence ID" value="NZ_JBHSWA010000004.1"/>
</dbReference>
<dbReference type="Proteomes" id="UP001596403">
    <property type="component" value="Unassembled WGS sequence"/>
</dbReference>
<protein>
    <submittedName>
        <fullName evidence="1">Trypco2 family protein</fullName>
    </submittedName>
</protein>
<evidence type="ECO:0000313" key="2">
    <source>
        <dbReference type="EMBL" id="MFC6643830.1"/>
    </source>
</evidence>
<evidence type="ECO:0000313" key="1">
    <source>
        <dbReference type="EMBL" id="MFC6643674.1"/>
    </source>
</evidence>
<comment type="caution">
    <text evidence="1">The sequence shown here is derived from an EMBL/GenBank/DDBJ whole genome shotgun (WGS) entry which is preliminary data.</text>
</comment>
<gene>
    <name evidence="1" type="ORF">ACFQAU_20080</name>
    <name evidence="2" type="ORF">ACFQAU_21060</name>
</gene>
<sequence length="98" mass="10592">MKLSEFVEETLSEIEAGIKNARKESNSPWIALGSIGVEPVWKQQTVDFEIAVTTSKEGGGGLKVFSAGELRAGASKEEINRISFSVPVFFNSISLEDA</sequence>
<reference evidence="3" key="2">
    <citation type="journal article" date="2019" name="Int. J. Syst. Evol. Microbiol.">
        <title>The Global Catalogue of Microorganisms (GCM) 10K type strain sequencing project: providing services to taxonomists for standard genome sequencing and annotation.</title>
        <authorList>
            <consortium name="The Broad Institute Genomics Platform"/>
            <consortium name="The Broad Institute Genome Sequencing Center for Infectious Disease"/>
            <person name="Wu L."/>
            <person name="Ma J."/>
        </authorList>
    </citation>
    <scope>NUCLEOTIDE SEQUENCE [LARGE SCALE GENOMIC DNA]</scope>
    <source>
        <strain evidence="3">NBRC 111368</strain>
    </source>
</reference>
<organism evidence="1 3">
    <name type="scientific">Sulfitobacter profundi</name>
    <dbReference type="NCBI Taxonomy" id="2679961"/>
    <lineage>
        <taxon>Bacteria</taxon>
        <taxon>Pseudomonadati</taxon>
        <taxon>Pseudomonadota</taxon>
        <taxon>Alphaproteobacteria</taxon>
        <taxon>Rhodobacterales</taxon>
        <taxon>Roseobacteraceae</taxon>
        <taxon>Sulfitobacter</taxon>
    </lineage>
</organism>